<comment type="caution">
    <text evidence="3">The sequence shown here is derived from an EMBL/GenBank/DDBJ whole genome shotgun (WGS) entry which is preliminary data.</text>
</comment>
<protein>
    <recommendedName>
        <fullName evidence="2">CMP/dCMP-type deaminase domain-containing protein</fullName>
    </recommendedName>
</protein>
<dbReference type="InterPro" id="IPR002125">
    <property type="entry name" value="CMP_dCMP_dom"/>
</dbReference>
<organism evidence="3 4">
    <name type="scientific">Streptosporangium oxazolinicum</name>
    <dbReference type="NCBI Taxonomy" id="909287"/>
    <lineage>
        <taxon>Bacteria</taxon>
        <taxon>Bacillati</taxon>
        <taxon>Actinomycetota</taxon>
        <taxon>Actinomycetes</taxon>
        <taxon>Streptosporangiales</taxon>
        <taxon>Streptosporangiaceae</taxon>
        <taxon>Streptosporangium</taxon>
    </lineage>
</organism>
<proteinExistence type="predicted"/>
<dbReference type="EMBL" id="BAABAQ010000010">
    <property type="protein sequence ID" value="GAA4200103.1"/>
    <property type="molecule type" value="Genomic_DNA"/>
</dbReference>
<accession>A0ABP8B7R9</accession>
<feature type="region of interest" description="Disordered" evidence="1">
    <location>
        <begin position="1"/>
        <end position="45"/>
    </location>
</feature>
<feature type="domain" description="CMP/dCMP-type deaminase" evidence="2">
    <location>
        <begin position="57"/>
        <end position="159"/>
    </location>
</feature>
<evidence type="ECO:0000313" key="4">
    <source>
        <dbReference type="Proteomes" id="UP001501251"/>
    </source>
</evidence>
<feature type="compositionally biased region" description="Low complexity" evidence="1">
    <location>
        <begin position="16"/>
        <end position="30"/>
    </location>
</feature>
<dbReference type="PROSITE" id="PS51747">
    <property type="entry name" value="CYT_DCMP_DEAMINASES_2"/>
    <property type="match status" value="1"/>
</dbReference>
<dbReference type="SUPFAM" id="SSF53927">
    <property type="entry name" value="Cytidine deaminase-like"/>
    <property type="match status" value="1"/>
</dbReference>
<sequence>MSGEHSPRGHFLRGYRPGWGAVRGRPPGWGRRPEEAGSPYGPEAEYPCAVSDATLDPEDKKIIVLARSARARNGAAEGAAVRDETGRTYSATNVALPSLTLSALQVAVAMAVSSGAESLEAAALVTAGDGPSDADTRAVRDLGGETVLVAGPDGTPRQS</sequence>
<name>A0ABP8B7R9_9ACTN</name>
<reference evidence="4" key="1">
    <citation type="journal article" date="2019" name="Int. J. Syst. Evol. Microbiol.">
        <title>The Global Catalogue of Microorganisms (GCM) 10K type strain sequencing project: providing services to taxonomists for standard genome sequencing and annotation.</title>
        <authorList>
            <consortium name="The Broad Institute Genomics Platform"/>
            <consortium name="The Broad Institute Genome Sequencing Center for Infectious Disease"/>
            <person name="Wu L."/>
            <person name="Ma J."/>
        </authorList>
    </citation>
    <scope>NUCLEOTIDE SEQUENCE [LARGE SCALE GENOMIC DNA]</scope>
    <source>
        <strain evidence="4">JCM 17388</strain>
    </source>
</reference>
<dbReference type="InterPro" id="IPR016193">
    <property type="entry name" value="Cytidine_deaminase-like"/>
</dbReference>
<gene>
    <name evidence="3" type="ORF">GCM10022252_52850</name>
</gene>
<evidence type="ECO:0000256" key="1">
    <source>
        <dbReference type="SAM" id="MobiDB-lite"/>
    </source>
</evidence>
<keyword evidence="4" id="KW-1185">Reference proteome</keyword>
<evidence type="ECO:0000259" key="2">
    <source>
        <dbReference type="PROSITE" id="PS51747"/>
    </source>
</evidence>
<dbReference type="Gene3D" id="3.40.140.10">
    <property type="entry name" value="Cytidine Deaminase, domain 2"/>
    <property type="match status" value="1"/>
</dbReference>
<evidence type="ECO:0000313" key="3">
    <source>
        <dbReference type="EMBL" id="GAA4200103.1"/>
    </source>
</evidence>
<dbReference type="Proteomes" id="UP001501251">
    <property type="component" value="Unassembled WGS sequence"/>
</dbReference>